<evidence type="ECO:0000259" key="4">
    <source>
        <dbReference type="PROSITE" id="PS01124"/>
    </source>
</evidence>
<dbReference type="EMBL" id="PYOC01000001">
    <property type="protein sequence ID" value="PSV49384.1"/>
    <property type="molecule type" value="Genomic_DNA"/>
</dbReference>
<organism evidence="5 6">
    <name type="scientific">Photobacterium indicum</name>
    <dbReference type="NCBI Taxonomy" id="81447"/>
    <lineage>
        <taxon>Bacteria</taxon>
        <taxon>Pseudomonadati</taxon>
        <taxon>Pseudomonadota</taxon>
        <taxon>Gammaproteobacteria</taxon>
        <taxon>Vibrionales</taxon>
        <taxon>Vibrionaceae</taxon>
        <taxon>Photobacterium</taxon>
    </lineage>
</organism>
<evidence type="ECO:0000256" key="3">
    <source>
        <dbReference type="ARBA" id="ARBA00023163"/>
    </source>
</evidence>
<feature type="domain" description="HTH araC/xylS-type" evidence="4">
    <location>
        <begin position="239"/>
        <end position="339"/>
    </location>
</feature>
<dbReference type="InterPro" id="IPR018062">
    <property type="entry name" value="HTH_AraC-typ_CS"/>
</dbReference>
<keyword evidence="6" id="KW-1185">Reference proteome</keyword>
<evidence type="ECO:0000256" key="1">
    <source>
        <dbReference type="ARBA" id="ARBA00023015"/>
    </source>
</evidence>
<dbReference type="Gene3D" id="1.10.10.60">
    <property type="entry name" value="Homeodomain-like"/>
    <property type="match status" value="1"/>
</dbReference>
<dbReference type="GO" id="GO:0005829">
    <property type="term" value="C:cytosol"/>
    <property type="evidence" value="ECO:0007669"/>
    <property type="project" value="TreeGrafter"/>
</dbReference>
<evidence type="ECO:0000256" key="2">
    <source>
        <dbReference type="ARBA" id="ARBA00023125"/>
    </source>
</evidence>
<dbReference type="InterPro" id="IPR009057">
    <property type="entry name" value="Homeodomain-like_sf"/>
</dbReference>
<dbReference type="PANTHER" id="PTHR47894:SF1">
    <property type="entry name" value="HTH-TYPE TRANSCRIPTIONAL REGULATOR VQSM"/>
    <property type="match status" value="1"/>
</dbReference>
<reference evidence="5 6" key="1">
    <citation type="submission" date="2018-03" db="EMBL/GenBank/DDBJ databases">
        <title>Whole genome sequencing of Histamine producing bacteria.</title>
        <authorList>
            <person name="Butler K."/>
        </authorList>
    </citation>
    <scope>NUCLEOTIDE SEQUENCE [LARGE SCALE GENOMIC DNA]</scope>
    <source>
        <strain evidence="5 6">ATCC 19614</strain>
    </source>
</reference>
<proteinExistence type="predicted"/>
<dbReference type="SMART" id="SM00342">
    <property type="entry name" value="HTH_ARAC"/>
    <property type="match status" value="1"/>
</dbReference>
<dbReference type="Pfam" id="PF12833">
    <property type="entry name" value="HTH_18"/>
    <property type="match status" value="1"/>
</dbReference>
<evidence type="ECO:0000313" key="6">
    <source>
        <dbReference type="Proteomes" id="UP000241803"/>
    </source>
</evidence>
<comment type="caution">
    <text evidence="5">The sequence shown here is derived from an EMBL/GenBank/DDBJ whole genome shotgun (WGS) entry which is preliminary data.</text>
</comment>
<dbReference type="PROSITE" id="PS01124">
    <property type="entry name" value="HTH_ARAC_FAMILY_2"/>
    <property type="match status" value="1"/>
</dbReference>
<gene>
    <name evidence="5" type="ORF">C9J47_02110</name>
</gene>
<keyword evidence="3" id="KW-0804">Transcription</keyword>
<accession>A0A2T3LDC9</accession>
<dbReference type="GO" id="GO:0000976">
    <property type="term" value="F:transcription cis-regulatory region binding"/>
    <property type="evidence" value="ECO:0007669"/>
    <property type="project" value="TreeGrafter"/>
</dbReference>
<dbReference type="RefSeq" id="WP_107252023.1">
    <property type="nucleotide sequence ID" value="NZ_PYOC01000001.1"/>
</dbReference>
<dbReference type="SUPFAM" id="SSF46689">
    <property type="entry name" value="Homeodomain-like"/>
    <property type="match status" value="1"/>
</dbReference>
<dbReference type="InterPro" id="IPR018060">
    <property type="entry name" value="HTH_AraC"/>
</dbReference>
<evidence type="ECO:0000313" key="5">
    <source>
        <dbReference type="EMBL" id="PSV49384.1"/>
    </source>
</evidence>
<dbReference type="GO" id="GO:0003700">
    <property type="term" value="F:DNA-binding transcription factor activity"/>
    <property type="evidence" value="ECO:0007669"/>
    <property type="project" value="InterPro"/>
</dbReference>
<keyword evidence="1" id="KW-0805">Transcription regulation</keyword>
<dbReference type="PROSITE" id="PS00041">
    <property type="entry name" value="HTH_ARAC_FAMILY_1"/>
    <property type="match status" value="1"/>
</dbReference>
<name>A0A2T3LDC9_9GAMM</name>
<dbReference type="PANTHER" id="PTHR47894">
    <property type="entry name" value="HTH-TYPE TRANSCRIPTIONAL REGULATOR GADX"/>
    <property type="match status" value="1"/>
</dbReference>
<protein>
    <submittedName>
        <fullName evidence="5">Fis family transcriptional regulator</fullName>
    </submittedName>
</protein>
<dbReference type="Proteomes" id="UP000241803">
    <property type="component" value="Unassembled WGS sequence"/>
</dbReference>
<keyword evidence="2" id="KW-0238">DNA-binding</keyword>
<sequence length="339" mass="39023">MLENYSTQLPIFWFKTLDSAIQVRVGDSSDIWGGPDTYKALLSADSISAYQLQTGISNIYQQFNYELIDIFNESAKYFDELELGAPALAILTAPTLTSFCELLSRYSIHIHPLLKIFSRETECGELELWTVTPEYIDESTLMTHISLGLYLSIVLKLVRRYLNTPNQHLAIHINKNTIGHEFSPIFERVFNVEMKHGYPARYLLFTQDIVKSKSRQFLPDFHAALIRLADQQMEKKLETSLLLKVNEAFKTVSVKDINQDSIASTLHMSSRTLNRKLQQEGISFRRLFDKYRLELSLTMLNRTDFSITYVAHELGFSDSSAFSRAFKKWTGHPPTKLKI</sequence>
<dbReference type="AlphaFoldDB" id="A0A2T3LDC9"/>